<evidence type="ECO:0000256" key="1">
    <source>
        <dbReference type="SAM" id="MobiDB-lite"/>
    </source>
</evidence>
<accession>A0A6N8IVS4</accession>
<sequence length="103" mass="11372">MRERKTSPPGSGVGAGADRPDARRNDTVTQQGEDRHGTPRLPHERDESADQQASTEPSGRRMARAGRADVERGVTDTSKGAELDATYDQLRKDLPDGEKQFRR</sequence>
<feature type="region of interest" description="Disordered" evidence="1">
    <location>
        <begin position="1"/>
        <end position="103"/>
    </location>
</feature>
<feature type="compositionally biased region" description="Basic and acidic residues" evidence="1">
    <location>
        <begin position="18"/>
        <end position="48"/>
    </location>
</feature>
<dbReference type="AlphaFoldDB" id="A0A6N8IVS4"/>
<feature type="compositionally biased region" description="Basic and acidic residues" evidence="1">
    <location>
        <begin position="66"/>
        <end position="82"/>
    </location>
</feature>
<feature type="compositionally biased region" description="Basic and acidic residues" evidence="1">
    <location>
        <begin position="89"/>
        <end position="103"/>
    </location>
</feature>
<evidence type="ECO:0000313" key="3">
    <source>
        <dbReference type="Proteomes" id="UP000469385"/>
    </source>
</evidence>
<dbReference type="RefSeq" id="WP_157398780.1">
    <property type="nucleotide sequence ID" value="NZ_WSEL01000007.1"/>
</dbReference>
<dbReference type="EMBL" id="WSEL01000007">
    <property type="protein sequence ID" value="MVQ30655.1"/>
    <property type="molecule type" value="Genomic_DNA"/>
</dbReference>
<organism evidence="2 3">
    <name type="scientific">Ramlibacter pinisoli</name>
    <dbReference type="NCBI Taxonomy" id="2682844"/>
    <lineage>
        <taxon>Bacteria</taxon>
        <taxon>Pseudomonadati</taxon>
        <taxon>Pseudomonadota</taxon>
        <taxon>Betaproteobacteria</taxon>
        <taxon>Burkholderiales</taxon>
        <taxon>Comamonadaceae</taxon>
        <taxon>Ramlibacter</taxon>
    </lineage>
</organism>
<evidence type="ECO:0000313" key="2">
    <source>
        <dbReference type="EMBL" id="MVQ30655.1"/>
    </source>
</evidence>
<dbReference type="Proteomes" id="UP000469385">
    <property type="component" value="Unassembled WGS sequence"/>
</dbReference>
<name>A0A6N8IVS4_9BURK</name>
<keyword evidence="3" id="KW-1185">Reference proteome</keyword>
<comment type="caution">
    <text evidence="2">The sequence shown here is derived from an EMBL/GenBank/DDBJ whole genome shotgun (WGS) entry which is preliminary data.</text>
</comment>
<reference evidence="2 3" key="1">
    <citation type="submission" date="2019-12" db="EMBL/GenBank/DDBJ databases">
        <authorList>
            <person name="Huq M.A."/>
        </authorList>
    </citation>
    <scope>NUCLEOTIDE SEQUENCE [LARGE SCALE GENOMIC DNA]</scope>
    <source>
        <strain evidence="2 3">MAH-25</strain>
    </source>
</reference>
<gene>
    <name evidence="2" type="ORF">GON04_14420</name>
</gene>
<protein>
    <submittedName>
        <fullName evidence="2">Uncharacterized protein</fullName>
    </submittedName>
</protein>
<proteinExistence type="predicted"/>